<proteinExistence type="predicted"/>
<sequence>MRLVVVNRMAGVETKLIMAPPRDPETLQNLTKAHLQAAALYWNGGTRVSHFKATTPHGVVINGHTYPTKAIVALAHELAGLGTLTSEQLAGKAARRHLQALGFPLANANQLERLQRKHVESGAAAMREFMEHAIAQKHIAEKLHATEWRVGIDGLWYSPRALRLNAYAAAGLPISHDLSKSEYDRYRAHLTALGFPVERAHKPERARTTPRCANDLRRAASALIECVDDADPLQILLDGTCYPAGTLLGLMPGAALSDQDLAAISEAGAVLRTAPDPLDLELGALAARSDLSTEVRREVTARIGQGRFRAALMQLHGGCLVTGIATPEVLRAAHIHRWKDCAETPEARLDPENGLLLTANLDALFEVGLIAFGDDGEIVISPRLDADARAVLGIHGGMRLASTPSDAQRAYLAKHRDRIRAMHGDETA</sequence>
<name>A0A4P7CMZ7_9BURK</name>
<keyword evidence="3" id="KW-0540">Nuclease</keyword>
<feature type="domain" description="ScoMcrA-like N-terminal head" evidence="2">
    <location>
        <begin position="48"/>
        <end position="104"/>
    </location>
</feature>
<evidence type="ECO:0000313" key="4">
    <source>
        <dbReference type="Proteomes" id="UP000295727"/>
    </source>
</evidence>
<dbReference type="Proteomes" id="UP000295727">
    <property type="component" value="Chromosome 1"/>
</dbReference>
<dbReference type="EMBL" id="CP038148">
    <property type="protein sequence ID" value="QBQ95916.1"/>
    <property type="molecule type" value="Genomic_DNA"/>
</dbReference>
<accession>A0A4P7CMZ7</accession>
<feature type="domain" description="HNH nuclease" evidence="1">
    <location>
        <begin position="319"/>
        <end position="372"/>
    </location>
</feature>
<evidence type="ECO:0000313" key="3">
    <source>
        <dbReference type="EMBL" id="QBQ95916.1"/>
    </source>
</evidence>
<organism evidence="3 4">
    <name type="scientific">Paraburkholderia pallida</name>
    <dbReference type="NCBI Taxonomy" id="2547399"/>
    <lineage>
        <taxon>Bacteria</taxon>
        <taxon>Pseudomonadati</taxon>
        <taxon>Pseudomonadota</taxon>
        <taxon>Betaproteobacteria</taxon>
        <taxon>Burkholderiales</taxon>
        <taxon>Burkholderiaceae</taxon>
        <taxon>Paraburkholderia</taxon>
    </lineage>
</organism>
<dbReference type="AlphaFoldDB" id="A0A4P7CMZ7"/>
<reference evidence="3 4" key="1">
    <citation type="submission" date="2019-03" db="EMBL/GenBank/DDBJ databases">
        <title>Paraburkholderia sp. 7MH5, isolated from subtropical forest soil.</title>
        <authorList>
            <person name="Gao Z.-H."/>
            <person name="Qiu L.-H."/>
        </authorList>
    </citation>
    <scope>NUCLEOTIDE SEQUENCE [LARGE SCALE GENOMIC DNA]</scope>
    <source>
        <strain evidence="3 4">7MH5</strain>
    </source>
</reference>
<protein>
    <submittedName>
        <fullName evidence="3">HNH endonuclease</fullName>
    </submittedName>
</protein>
<dbReference type="InterPro" id="IPR003615">
    <property type="entry name" value="HNH_nuc"/>
</dbReference>
<keyword evidence="4" id="KW-1185">Reference proteome</keyword>
<gene>
    <name evidence="3" type="ORF">E1956_01115</name>
</gene>
<dbReference type="OrthoDB" id="9811869at2"/>
<keyword evidence="3" id="KW-0378">Hydrolase</keyword>
<dbReference type="InterPro" id="IPR058807">
    <property type="entry name" value="ScoMcrA_N"/>
</dbReference>
<dbReference type="KEGG" id="ppai:E1956_01115"/>
<evidence type="ECO:0000259" key="1">
    <source>
        <dbReference type="Pfam" id="PF13391"/>
    </source>
</evidence>
<dbReference type="Pfam" id="PF13391">
    <property type="entry name" value="HNH_2"/>
    <property type="match status" value="1"/>
</dbReference>
<keyword evidence="3" id="KW-0255">Endonuclease</keyword>
<dbReference type="Pfam" id="PF26345">
    <property type="entry name" value="ScoMcrA_N"/>
    <property type="match status" value="1"/>
</dbReference>
<evidence type="ECO:0000259" key="2">
    <source>
        <dbReference type="Pfam" id="PF26345"/>
    </source>
</evidence>
<dbReference type="GO" id="GO:0004519">
    <property type="term" value="F:endonuclease activity"/>
    <property type="evidence" value="ECO:0007669"/>
    <property type="project" value="UniProtKB-KW"/>
</dbReference>
<dbReference type="RefSeq" id="WP_134746680.1">
    <property type="nucleotide sequence ID" value="NZ_CP038148.1"/>
</dbReference>